<protein>
    <recommendedName>
        <fullName evidence="3">MobA-like NTP transferase domain-containing protein</fullName>
    </recommendedName>
</protein>
<dbReference type="InterPro" id="IPR050065">
    <property type="entry name" value="GlmU-like"/>
</dbReference>
<dbReference type="RefSeq" id="WP_069642591.1">
    <property type="nucleotide sequence ID" value="NZ_MIJE01000005.1"/>
</dbReference>
<dbReference type="PANTHER" id="PTHR43584:SF8">
    <property type="entry name" value="N-ACETYLMURAMATE ALPHA-1-PHOSPHATE URIDYLYLTRANSFERASE"/>
    <property type="match status" value="1"/>
</dbReference>
<dbReference type="EMBL" id="MIJE01000005">
    <property type="protein sequence ID" value="OEF97721.1"/>
    <property type="molecule type" value="Genomic_DNA"/>
</dbReference>
<dbReference type="Pfam" id="PF12804">
    <property type="entry name" value="NTP_transf_3"/>
    <property type="match status" value="1"/>
</dbReference>
<dbReference type="PANTHER" id="PTHR43584">
    <property type="entry name" value="NUCLEOTIDYL TRANSFERASE"/>
    <property type="match status" value="1"/>
</dbReference>
<dbReference type="Proteomes" id="UP000094296">
    <property type="component" value="Unassembled WGS sequence"/>
</dbReference>
<dbReference type="SUPFAM" id="SSF53448">
    <property type="entry name" value="Nucleotide-diphospho-sugar transferases"/>
    <property type="match status" value="1"/>
</dbReference>
<evidence type="ECO:0000256" key="2">
    <source>
        <dbReference type="ARBA" id="ARBA00022695"/>
    </source>
</evidence>
<evidence type="ECO:0000259" key="3">
    <source>
        <dbReference type="Pfam" id="PF12804"/>
    </source>
</evidence>
<dbReference type="GO" id="GO:0016779">
    <property type="term" value="F:nucleotidyltransferase activity"/>
    <property type="evidence" value="ECO:0007669"/>
    <property type="project" value="UniProtKB-KW"/>
</dbReference>
<accession>A0A1E5G3Q4</accession>
<dbReference type="AlphaFoldDB" id="A0A1E5G3Q4"/>
<comment type="caution">
    <text evidence="4">The sequence shown here is derived from an EMBL/GenBank/DDBJ whole genome shotgun (WGS) entry which is preliminary data.</text>
</comment>
<dbReference type="STRING" id="766136.BHF68_14075"/>
<sequence length="219" mass="24951">MQSIRNVIIAAAGMGNRLGYGIPKCLVEVLGKKIIEYQLDLLKDVPNVRIVVGYREKQVLEDIKKIRKDIIFVRNPSFKDTTTLQSLYLATKGLEDSCIIMDGDTIYERESFNQFMKACEDNVPTIGVTSYISDEPVYAQVCNDSQYVVGFSRDIESGFEWANLALIQPSMLANNNTHVYQQLSKYLPMRAIHVKRLEIDTEHDLQVAIKTLNEHPNYV</sequence>
<organism evidence="4 5">
    <name type="scientific">Desulfuribacillus alkaliarsenatis</name>
    <dbReference type="NCBI Taxonomy" id="766136"/>
    <lineage>
        <taxon>Bacteria</taxon>
        <taxon>Bacillati</taxon>
        <taxon>Bacillota</taxon>
        <taxon>Desulfuribacillia</taxon>
        <taxon>Desulfuribacillales</taxon>
        <taxon>Desulfuribacillaceae</taxon>
        <taxon>Desulfuribacillus</taxon>
    </lineage>
</organism>
<evidence type="ECO:0000313" key="5">
    <source>
        <dbReference type="Proteomes" id="UP000094296"/>
    </source>
</evidence>
<dbReference type="OrthoDB" id="9813880at2"/>
<dbReference type="InterPro" id="IPR025877">
    <property type="entry name" value="MobA-like_NTP_Trfase"/>
</dbReference>
<dbReference type="InterPro" id="IPR029044">
    <property type="entry name" value="Nucleotide-diphossugar_trans"/>
</dbReference>
<keyword evidence="5" id="KW-1185">Reference proteome</keyword>
<evidence type="ECO:0000256" key="1">
    <source>
        <dbReference type="ARBA" id="ARBA00022679"/>
    </source>
</evidence>
<evidence type="ECO:0000313" key="4">
    <source>
        <dbReference type="EMBL" id="OEF97721.1"/>
    </source>
</evidence>
<feature type="domain" description="MobA-like NTP transferase" evidence="3">
    <location>
        <begin position="7"/>
        <end position="131"/>
    </location>
</feature>
<dbReference type="Gene3D" id="3.90.550.10">
    <property type="entry name" value="Spore Coat Polysaccharide Biosynthesis Protein SpsA, Chain A"/>
    <property type="match status" value="1"/>
</dbReference>
<proteinExistence type="predicted"/>
<reference evidence="4 5" key="1">
    <citation type="submission" date="2016-09" db="EMBL/GenBank/DDBJ databases">
        <title>Draft genome sequence for the type strain of Desulfuribacillus alkaliarsenatis AHT28, an obligately anaerobic, sulfidogenic bacterium isolated from Russian soda lake sediments.</title>
        <authorList>
            <person name="Abin C.A."/>
            <person name="Hollibaugh J.T."/>
        </authorList>
    </citation>
    <scope>NUCLEOTIDE SEQUENCE [LARGE SCALE GENOMIC DNA]</scope>
    <source>
        <strain evidence="4 5">AHT28</strain>
    </source>
</reference>
<keyword evidence="2" id="KW-0548">Nucleotidyltransferase</keyword>
<name>A0A1E5G3Q4_9FIRM</name>
<gene>
    <name evidence="4" type="ORF">BHF68_14075</name>
</gene>
<keyword evidence="1" id="KW-0808">Transferase</keyword>